<dbReference type="EMBL" id="KV425931">
    <property type="protein sequence ID" value="KZV97339.1"/>
    <property type="molecule type" value="Genomic_DNA"/>
</dbReference>
<organism evidence="2 3">
    <name type="scientific">Exidia glandulosa HHB12029</name>
    <dbReference type="NCBI Taxonomy" id="1314781"/>
    <lineage>
        <taxon>Eukaryota</taxon>
        <taxon>Fungi</taxon>
        <taxon>Dikarya</taxon>
        <taxon>Basidiomycota</taxon>
        <taxon>Agaricomycotina</taxon>
        <taxon>Agaricomycetes</taxon>
        <taxon>Auriculariales</taxon>
        <taxon>Exidiaceae</taxon>
        <taxon>Exidia</taxon>
    </lineage>
</organism>
<gene>
    <name evidence="2" type="ORF">EXIGLDRAFT_378338</name>
</gene>
<feature type="domain" description="ATPase AAA-type core" evidence="1">
    <location>
        <begin position="189"/>
        <end position="294"/>
    </location>
</feature>
<dbReference type="STRING" id="1314781.A0A166B2G6"/>
<evidence type="ECO:0000313" key="2">
    <source>
        <dbReference type="EMBL" id="KZV97339.1"/>
    </source>
</evidence>
<evidence type="ECO:0000313" key="3">
    <source>
        <dbReference type="Proteomes" id="UP000077266"/>
    </source>
</evidence>
<dbReference type="Pfam" id="PF00004">
    <property type="entry name" value="AAA"/>
    <property type="match status" value="1"/>
</dbReference>
<proteinExistence type="predicted"/>
<dbReference type="SUPFAM" id="SSF48452">
    <property type="entry name" value="TPR-like"/>
    <property type="match status" value="1"/>
</dbReference>
<dbReference type="InterPro" id="IPR027417">
    <property type="entry name" value="P-loop_NTPase"/>
</dbReference>
<dbReference type="Proteomes" id="UP000077266">
    <property type="component" value="Unassembled WGS sequence"/>
</dbReference>
<keyword evidence="3" id="KW-1185">Reference proteome</keyword>
<dbReference type="GO" id="GO:0043531">
    <property type="term" value="F:ADP binding"/>
    <property type="evidence" value="ECO:0007669"/>
    <property type="project" value="InterPro"/>
</dbReference>
<dbReference type="OrthoDB" id="3052556at2759"/>
<protein>
    <recommendedName>
        <fullName evidence="1">ATPase AAA-type core domain-containing protein</fullName>
    </recommendedName>
</protein>
<sequence>MKTALLTMVNMTDGLPFPYKAVAQTVLQFHEHIESYRQIDDSITALLSKIDDFVTIVARPGGRKINSGDEAAEAIEAFFRAVQSIIVRLEILRATRPIKRFAAPGAVGAAVAEEEENLDHARKLLNTSLQVDIHNTVHEIRDAQILAKSDVNYSSALPANPTILHGRDDQLRSLVDLVVDRSRPIRLAIMGAGGLGKTTLANAVIQHTEVATRFGDRRFFIGAEAASGVDDLLSGMLTTFSLPASSDPLASLLKHFRSHDQSLLVIDNLETIWNSANATQRNGTERVLSQLNTIASLTFIVTCRGAELPPDVNWANRDAVVLSTLSPEAARATFHDIAGDVPPSDQPVRDALLKELDYMPLAVTLLARLVERGKQLPELERRWNKVHTSMLRTQPNGRLDNVEASIQLSIAYLPSDDLEPLQLLSLCAQLPDGMRLPVRNELEHLCGFRDVEGALDIIQGLALVYVTDDETIRMLSPIRLYVLEKHKPSAAHRASLLEIYYGIASEAPQKVDTRFRSARDQILPELRNLENLLLAEITTSNQRPSSALIKATSMYSRFSFHFVPNDRLLVALIQRIDHLPLELGRSLLLLSDLQRSRDNHKASLESAVQAKRSFESVGDLSGAADSDLHMAHTHGVLGNLAAADTCLSAARDAFIKLGKHRRIAYCDLELGAIAYDRAQYDDAAALFASAREEFFRVDDKVSVAHCQLRLGDIHLQRKEYDAAATVLESALQEFRSLDSTNDIATCSISLSKVYRRQKRFDNALDALQVAYDQFQKQDNSFRMGYVLRRKASVLRDQSNAAGLDA</sequence>
<accession>A0A166B2G6</accession>
<name>A0A166B2G6_EXIGL</name>
<dbReference type="InterPro" id="IPR011990">
    <property type="entry name" value="TPR-like_helical_dom_sf"/>
</dbReference>
<evidence type="ECO:0000259" key="1">
    <source>
        <dbReference type="Pfam" id="PF00004"/>
    </source>
</evidence>
<dbReference type="Gene3D" id="3.40.50.300">
    <property type="entry name" value="P-loop containing nucleotide triphosphate hydrolases"/>
    <property type="match status" value="1"/>
</dbReference>
<dbReference type="Gene3D" id="1.25.40.10">
    <property type="entry name" value="Tetratricopeptide repeat domain"/>
    <property type="match status" value="1"/>
</dbReference>
<dbReference type="Pfam" id="PF13424">
    <property type="entry name" value="TPR_12"/>
    <property type="match status" value="1"/>
</dbReference>
<dbReference type="PANTHER" id="PTHR47691">
    <property type="entry name" value="REGULATOR-RELATED"/>
    <property type="match status" value="1"/>
</dbReference>
<reference evidence="2 3" key="1">
    <citation type="journal article" date="2016" name="Mol. Biol. Evol.">
        <title>Comparative Genomics of Early-Diverging Mushroom-Forming Fungi Provides Insights into the Origins of Lignocellulose Decay Capabilities.</title>
        <authorList>
            <person name="Nagy L.G."/>
            <person name="Riley R."/>
            <person name="Tritt A."/>
            <person name="Adam C."/>
            <person name="Daum C."/>
            <person name="Floudas D."/>
            <person name="Sun H."/>
            <person name="Yadav J.S."/>
            <person name="Pangilinan J."/>
            <person name="Larsson K.H."/>
            <person name="Matsuura K."/>
            <person name="Barry K."/>
            <person name="Labutti K."/>
            <person name="Kuo R."/>
            <person name="Ohm R.A."/>
            <person name="Bhattacharya S.S."/>
            <person name="Shirouzu T."/>
            <person name="Yoshinaga Y."/>
            <person name="Martin F.M."/>
            <person name="Grigoriev I.V."/>
            <person name="Hibbett D.S."/>
        </authorList>
    </citation>
    <scope>NUCLEOTIDE SEQUENCE [LARGE SCALE GENOMIC DNA]</scope>
    <source>
        <strain evidence="2 3">HHB12029</strain>
    </source>
</reference>
<dbReference type="SUPFAM" id="SSF52540">
    <property type="entry name" value="P-loop containing nucleoside triphosphate hydrolases"/>
    <property type="match status" value="1"/>
</dbReference>
<dbReference type="InterPro" id="IPR003959">
    <property type="entry name" value="ATPase_AAA_core"/>
</dbReference>
<dbReference type="InParanoid" id="A0A166B2G6"/>
<dbReference type="PANTHER" id="PTHR47691:SF3">
    <property type="entry name" value="HTH-TYPE TRANSCRIPTIONAL REGULATOR RV0890C-RELATED"/>
    <property type="match status" value="1"/>
</dbReference>
<dbReference type="AlphaFoldDB" id="A0A166B2G6"/>